<dbReference type="HAMAP" id="MF_00255">
    <property type="entry name" value="Gly_tRNA_synth_beta"/>
    <property type="match status" value="1"/>
</dbReference>
<evidence type="ECO:0000313" key="13">
    <source>
        <dbReference type="Proteomes" id="UP000027665"/>
    </source>
</evidence>
<keyword evidence="3 10" id="KW-0963">Cytoplasm</keyword>
<reference evidence="12 13" key="1">
    <citation type="submission" date="2014-04" db="EMBL/GenBank/DDBJ databases">
        <title>Draft Genome Sequence of Synergistes jonesii.</title>
        <authorList>
            <person name="Coil D.A."/>
            <person name="Eisen J.A."/>
            <person name="Holland-Moritz H.E."/>
        </authorList>
    </citation>
    <scope>NUCLEOTIDE SEQUENCE [LARGE SCALE GENOMIC DNA]</scope>
    <source>
        <strain evidence="12 13">78-1</strain>
    </source>
</reference>
<dbReference type="Pfam" id="PF02092">
    <property type="entry name" value="tRNA_synt_2f"/>
    <property type="match status" value="1"/>
</dbReference>
<accession>A0A073ILQ9</accession>
<dbReference type="GO" id="GO:0006420">
    <property type="term" value="P:arginyl-tRNA aminoacylation"/>
    <property type="evidence" value="ECO:0007669"/>
    <property type="project" value="InterPro"/>
</dbReference>
<evidence type="ECO:0000256" key="4">
    <source>
        <dbReference type="ARBA" id="ARBA00022598"/>
    </source>
</evidence>
<keyword evidence="6 10" id="KW-0067">ATP-binding</keyword>
<sequence>MADLLFEIGTEEIPARFMPKALADLAAFAEEEFAAAHIPHGGVKAQCTPRRLVLTAVDLAERQEDAVETFKGPAKAAAFDAEGNPTKAAQGFARGKGVDVSELKIQEIGNVEYVVAEKRTAGEATMSLLPEILERLMRRLSFPKSMYWADKNVRFARPVRWIVALYGDKVVGVEFGGVKSGNLSRGHRFMGSCSVLIKDAASYASAMRENSVITDPEERKSMILAGIAEIEKELGAKVTVDPELLEENVHLNEYPIPFYGGFDREFLEIPEEVLILSMAKNQRYFPVHDAKGRLMANFIGVSNNCAKDMNVVREGNERVLRARLYDAAFFWKEDQQKSLDERAEELKNVTYQEQLGSVYDKVQRIKKITLKLADDLGSDVDRAVLSRACDLAKADLVTNMVYEFSDVQGVMGREYARKAGEPEEVALALYEQYLPRFAGDELPSRISGALLGIGERLDTLAAIYKIGLEPTSSQDPYGLRRAARTINELLWGLSLDVDMDEALEMAASQLELAPERLEKLKAFVAQRQQVQLREKGESHEAVALAMQTVPNRPLQMFRLSEVLTKASGEEWFAELVTAAVRVKNLLSKAEEEPGAVDASKLSADAEKELYGELGKLTAAAKSAIAGCDWEKLAATMAELAPVIAQFFNDVLVMDKDPQIRANRLALLGECQNFFMHIGDFSILK</sequence>
<keyword evidence="4 10" id="KW-0436">Ligase</keyword>
<dbReference type="InterPro" id="IPR006194">
    <property type="entry name" value="Gly-tRNA-synth_heterodimer"/>
</dbReference>
<comment type="subcellular location">
    <subcellularLocation>
        <location evidence="1 10">Cytoplasm</location>
    </subcellularLocation>
</comment>
<name>A0A073ILQ9_9BACT</name>
<dbReference type="STRING" id="2754.EH55_11215"/>
<keyword evidence="7 10" id="KW-0648">Protein biosynthesis</keyword>
<dbReference type="Pfam" id="PF05746">
    <property type="entry name" value="DALR_1"/>
    <property type="match status" value="1"/>
</dbReference>
<evidence type="ECO:0000256" key="5">
    <source>
        <dbReference type="ARBA" id="ARBA00022741"/>
    </source>
</evidence>
<evidence type="ECO:0000256" key="1">
    <source>
        <dbReference type="ARBA" id="ARBA00004496"/>
    </source>
</evidence>
<evidence type="ECO:0000259" key="11">
    <source>
        <dbReference type="SMART" id="SM00836"/>
    </source>
</evidence>
<feature type="domain" description="DALR anticodon binding" evidence="11">
    <location>
        <begin position="575"/>
        <end position="675"/>
    </location>
</feature>
<dbReference type="GO" id="GO:0005524">
    <property type="term" value="F:ATP binding"/>
    <property type="evidence" value="ECO:0007669"/>
    <property type="project" value="UniProtKB-UniRule"/>
</dbReference>
<keyword evidence="5 10" id="KW-0547">Nucleotide-binding</keyword>
<dbReference type="PANTHER" id="PTHR30075:SF2">
    <property type="entry name" value="GLYCINE--TRNA LIGASE, CHLOROPLASTIC_MITOCHONDRIAL 2"/>
    <property type="match status" value="1"/>
</dbReference>
<comment type="similarity">
    <text evidence="2 10">Belongs to the class-II aminoacyl-tRNA synthetase family.</text>
</comment>
<dbReference type="InterPro" id="IPR015944">
    <property type="entry name" value="Gly-tRNA-synth_bsu"/>
</dbReference>
<evidence type="ECO:0000256" key="9">
    <source>
        <dbReference type="ARBA" id="ARBA00047937"/>
    </source>
</evidence>
<dbReference type="GO" id="GO:0005829">
    <property type="term" value="C:cytosol"/>
    <property type="evidence" value="ECO:0007669"/>
    <property type="project" value="TreeGrafter"/>
</dbReference>
<dbReference type="GO" id="GO:0004814">
    <property type="term" value="F:arginine-tRNA ligase activity"/>
    <property type="evidence" value="ECO:0007669"/>
    <property type="project" value="InterPro"/>
</dbReference>
<dbReference type="AlphaFoldDB" id="A0A073ILQ9"/>
<dbReference type="InterPro" id="IPR008909">
    <property type="entry name" value="DALR_anticod-bd"/>
</dbReference>
<dbReference type="InterPro" id="IPR009080">
    <property type="entry name" value="tRNAsynth_Ia_anticodon-bd"/>
</dbReference>
<dbReference type="SMART" id="SM00836">
    <property type="entry name" value="DALR_1"/>
    <property type="match status" value="1"/>
</dbReference>
<dbReference type="PRINTS" id="PR01045">
    <property type="entry name" value="TRNASYNTHGB"/>
</dbReference>
<evidence type="ECO:0000256" key="2">
    <source>
        <dbReference type="ARBA" id="ARBA00008226"/>
    </source>
</evidence>
<dbReference type="GeneID" id="90984551"/>
<dbReference type="eggNOG" id="COG0751">
    <property type="taxonomic scope" value="Bacteria"/>
</dbReference>
<comment type="catalytic activity">
    <reaction evidence="9 10">
        <text>tRNA(Gly) + glycine + ATP = glycyl-tRNA(Gly) + AMP + diphosphate</text>
        <dbReference type="Rhea" id="RHEA:16013"/>
        <dbReference type="Rhea" id="RHEA-COMP:9664"/>
        <dbReference type="Rhea" id="RHEA-COMP:9683"/>
        <dbReference type="ChEBI" id="CHEBI:30616"/>
        <dbReference type="ChEBI" id="CHEBI:33019"/>
        <dbReference type="ChEBI" id="CHEBI:57305"/>
        <dbReference type="ChEBI" id="CHEBI:78442"/>
        <dbReference type="ChEBI" id="CHEBI:78522"/>
        <dbReference type="ChEBI" id="CHEBI:456215"/>
        <dbReference type="EC" id="6.1.1.14"/>
    </reaction>
</comment>
<evidence type="ECO:0000256" key="8">
    <source>
        <dbReference type="ARBA" id="ARBA00023146"/>
    </source>
</evidence>
<dbReference type="PATRIC" id="fig|2754.20.peg.1897"/>
<dbReference type="SUPFAM" id="SSF109604">
    <property type="entry name" value="HD-domain/PDEase-like"/>
    <property type="match status" value="1"/>
</dbReference>
<dbReference type="GO" id="GO:0004820">
    <property type="term" value="F:glycine-tRNA ligase activity"/>
    <property type="evidence" value="ECO:0007669"/>
    <property type="project" value="UniProtKB-UniRule"/>
</dbReference>
<evidence type="ECO:0000256" key="6">
    <source>
        <dbReference type="ARBA" id="ARBA00022840"/>
    </source>
</evidence>
<gene>
    <name evidence="10" type="primary">glyS</name>
    <name evidence="12" type="ORF">EH55_11215</name>
</gene>
<organism evidence="12 13">
    <name type="scientific">Synergistes jonesii</name>
    <dbReference type="NCBI Taxonomy" id="2754"/>
    <lineage>
        <taxon>Bacteria</taxon>
        <taxon>Thermotogati</taxon>
        <taxon>Synergistota</taxon>
        <taxon>Synergistia</taxon>
        <taxon>Synergistales</taxon>
        <taxon>Synergistaceae</taxon>
        <taxon>Synergistes</taxon>
    </lineage>
</organism>
<protein>
    <recommendedName>
        <fullName evidence="10">Glycine--tRNA ligase beta subunit</fullName>
        <ecNumber evidence="10">6.1.1.14</ecNumber>
    </recommendedName>
    <alternativeName>
        <fullName evidence="10">Glycyl-tRNA synthetase beta subunit</fullName>
        <shortName evidence="10">GlyRS</shortName>
    </alternativeName>
</protein>
<comment type="subunit">
    <text evidence="10">Tetramer of two alpha and two beta subunits.</text>
</comment>
<evidence type="ECO:0000313" key="12">
    <source>
        <dbReference type="EMBL" id="KEJ91263.1"/>
    </source>
</evidence>
<keyword evidence="8 10" id="KW-0030">Aminoacyl-tRNA synthetase</keyword>
<dbReference type="EC" id="6.1.1.14" evidence="10"/>
<proteinExistence type="inferred from homology"/>
<evidence type="ECO:0000256" key="10">
    <source>
        <dbReference type="HAMAP-Rule" id="MF_00255"/>
    </source>
</evidence>
<dbReference type="RefSeq" id="WP_037978265.1">
    <property type="nucleotide sequence ID" value="NZ_JMKI01000053.1"/>
</dbReference>
<dbReference type="GO" id="GO:0006426">
    <property type="term" value="P:glycyl-tRNA aminoacylation"/>
    <property type="evidence" value="ECO:0007669"/>
    <property type="project" value="UniProtKB-UniRule"/>
</dbReference>
<dbReference type="EMBL" id="JMKI01000053">
    <property type="protein sequence ID" value="KEJ91263.1"/>
    <property type="molecule type" value="Genomic_DNA"/>
</dbReference>
<dbReference type="Proteomes" id="UP000027665">
    <property type="component" value="Unassembled WGS sequence"/>
</dbReference>
<dbReference type="PANTHER" id="PTHR30075">
    <property type="entry name" value="GLYCYL-TRNA SYNTHETASE"/>
    <property type="match status" value="1"/>
</dbReference>
<dbReference type="OrthoDB" id="9775440at2"/>
<evidence type="ECO:0000256" key="7">
    <source>
        <dbReference type="ARBA" id="ARBA00022917"/>
    </source>
</evidence>
<dbReference type="SUPFAM" id="SSF47323">
    <property type="entry name" value="Anticodon-binding domain of a subclass of class I aminoacyl-tRNA synthetases"/>
    <property type="match status" value="1"/>
</dbReference>
<comment type="caution">
    <text evidence="12">The sequence shown here is derived from an EMBL/GenBank/DDBJ whole genome shotgun (WGS) entry which is preliminary data.</text>
</comment>
<dbReference type="PROSITE" id="PS50861">
    <property type="entry name" value="AA_TRNA_LIGASE_II_GLYAB"/>
    <property type="match status" value="1"/>
</dbReference>
<dbReference type="Gene3D" id="1.10.730.10">
    <property type="entry name" value="Isoleucyl-tRNA Synthetase, Domain 1"/>
    <property type="match status" value="1"/>
</dbReference>
<dbReference type="NCBIfam" id="TIGR00211">
    <property type="entry name" value="glyS"/>
    <property type="match status" value="1"/>
</dbReference>
<keyword evidence="13" id="KW-1185">Reference proteome</keyword>
<evidence type="ECO:0000256" key="3">
    <source>
        <dbReference type="ARBA" id="ARBA00022490"/>
    </source>
</evidence>